<evidence type="ECO:0000313" key="3">
    <source>
        <dbReference type="EMBL" id="PKQ64114.1"/>
    </source>
</evidence>
<dbReference type="GO" id="GO:0046690">
    <property type="term" value="P:response to tellurium ion"/>
    <property type="evidence" value="ECO:0007669"/>
    <property type="project" value="UniProtKB-KW"/>
</dbReference>
<dbReference type="InterPro" id="IPR051324">
    <property type="entry name" value="Stress/Tellurium_Resist"/>
</dbReference>
<evidence type="ECO:0000313" key="4">
    <source>
        <dbReference type="Proteomes" id="UP000233387"/>
    </source>
</evidence>
<evidence type="ECO:0000259" key="2">
    <source>
        <dbReference type="Pfam" id="PF02342"/>
    </source>
</evidence>
<gene>
    <name evidence="3" type="ORF">Rain11_2628</name>
</gene>
<name>A0A2N3I1D2_9BACT</name>
<dbReference type="AlphaFoldDB" id="A0A2N3I1D2"/>
<comment type="caution">
    <text evidence="3">The sequence shown here is derived from an EMBL/GenBank/DDBJ whole genome shotgun (WGS) entry which is preliminary data.</text>
</comment>
<keyword evidence="1" id="KW-0778">Tellurium resistance</keyword>
<proteinExistence type="predicted"/>
<dbReference type="CDD" id="cd06974">
    <property type="entry name" value="TerD_like"/>
    <property type="match status" value="1"/>
</dbReference>
<dbReference type="Pfam" id="PF02342">
    <property type="entry name" value="TerD"/>
    <property type="match status" value="1"/>
</dbReference>
<protein>
    <recommendedName>
        <fullName evidence="2">TerD domain-containing protein</fullName>
    </recommendedName>
</protein>
<feature type="domain" description="TerD" evidence="2">
    <location>
        <begin position="1"/>
        <end position="185"/>
    </location>
</feature>
<organism evidence="3 4">
    <name type="scientific">Raineya orbicola</name>
    <dbReference type="NCBI Taxonomy" id="2016530"/>
    <lineage>
        <taxon>Bacteria</taxon>
        <taxon>Pseudomonadati</taxon>
        <taxon>Bacteroidota</taxon>
        <taxon>Cytophagia</taxon>
        <taxon>Cytophagales</taxon>
        <taxon>Raineyaceae</taxon>
        <taxon>Raineya</taxon>
    </lineage>
</organism>
<dbReference type="RefSeq" id="WP_101359888.1">
    <property type="nucleotide sequence ID" value="NZ_NKXO01000071.1"/>
</dbReference>
<keyword evidence="4" id="KW-1185">Reference proteome</keyword>
<dbReference type="Proteomes" id="UP000233387">
    <property type="component" value="Unassembled WGS sequence"/>
</dbReference>
<accession>A0A2N3I1D2</accession>
<dbReference type="OrthoDB" id="4123258at2"/>
<dbReference type="EMBL" id="NKXO01000071">
    <property type="protein sequence ID" value="PKQ64114.1"/>
    <property type="molecule type" value="Genomic_DNA"/>
</dbReference>
<dbReference type="InterPro" id="IPR003325">
    <property type="entry name" value="TerD"/>
</dbReference>
<dbReference type="Gene3D" id="2.60.60.30">
    <property type="entry name" value="sav2460 like domains"/>
    <property type="match status" value="1"/>
</dbReference>
<reference evidence="3 4" key="1">
    <citation type="submission" date="2017-06" db="EMBL/GenBank/DDBJ databases">
        <title>Raineya orbicola gen. nov., sp. nov. a slightly thermophilic bacterium of the phylum Bacteroidetes and the description of Raineyaceae fam. nov.</title>
        <authorList>
            <person name="Albuquerque L."/>
            <person name="Polonia A.R.M."/>
            <person name="Barroso C."/>
            <person name="Froufe H.J.C."/>
            <person name="Lage O."/>
            <person name="Lobo-Da-Cunha A."/>
            <person name="Egas C."/>
            <person name="Da Costa M.S."/>
        </authorList>
    </citation>
    <scope>NUCLEOTIDE SEQUENCE [LARGE SCALE GENOMIC DNA]</scope>
    <source>
        <strain evidence="3 4">SPSPC-11</strain>
    </source>
</reference>
<evidence type="ECO:0000256" key="1">
    <source>
        <dbReference type="ARBA" id="ARBA00022686"/>
    </source>
</evidence>
<sequence>MAIELNKGNKLNLSKKEPSLKKVMIGLGWEVLPGNNMDLDASVFMIGENGKIPADEYFVFYNNLQSPDGSLKHTGDNRTGIGDDDDEMILANLPAVNPIIKELIVVVSIHDAEVRKHHFGLLKNAYIRLVDVENSREVVRFRLDENNTSFTEIEFGRLKREEDGWHFIATGVGTAIGLQGYVDKYV</sequence>
<dbReference type="PANTHER" id="PTHR32097:SF17">
    <property type="entry name" value="CAMP-BINDING PROTEIN 1-RELATED"/>
    <property type="match status" value="1"/>
</dbReference>
<dbReference type="PANTHER" id="PTHR32097">
    <property type="entry name" value="CAMP-BINDING PROTEIN 1-RELATED"/>
    <property type="match status" value="1"/>
</dbReference>